<dbReference type="Proteomes" id="UP001152607">
    <property type="component" value="Unassembled WGS sequence"/>
</dbReference>
<proteinExistence type="predicted"/>
<accession>A0A9W4UVS4</accession>
<evidence type="ECO:0000313" key="2">
    <source>
        <dbReference type="Proteomes" id="UP001152607"/>
    </source>
</evidence>
<name>A0A9W4UVS4_9PLEO</name>
<organism evidence="1 2">
    <name type="scientific">Periconia digitata</name>
    <dbReference type="NCBI Taxonomy" id="1303443"/>
    <lineage>
        <taxon>Eukaryota</taxon>
        <taxon>Fungi</taxon>
        <taxon>Dikarya</taxon>
        <taxon>Ascomycota</taxon>
        <taxon>Pezizomycotina</taxon>
        <taxon>Dothideomycetes</taxon>
        <taxon>Pleosporomycetidae</taxon>
        <taxon>Pleosporales</taxon>
        <taxon>Massarineae</taxon>
        <taxon>Periconiaceae</taxon>
        <taxon>Periconia</taxon>
    </lineage>
</organism>
<reference evidence="1" key="1">
    <citation type="submission" date="2023-01" db="EMBL/GenBank/DDBJ databases">
        <authorList>
            <person name="Van Ghelder C."/>
            <person name="Rancurel C."/>
        </authorList>
    </citation>
    <scope>NUCLEOTIDE SEQUENCE</scope>
    <source>
        <strain evidence="1">CNCM I-4278</strain>
    </source>
</reference>
<evidence type="ECO:0000313" key="1">
    <source>
        <dbReference type="EMBL" id="CAI6342374.1"/>
    </source>
</evidence>
<sequence length="239" mass="26419">MPISASAIVQRSGNVRTGEITMIFSGISTKAIIFVIATWRSTTNIGRISTERDGCWRVKKPAIAQWLGHWNKRSFIRAIATFSALLSRNGNNSARFLISIYPKICRLDMSAAPVAAPIASLMSVYQSCSGERKGRRTVTQLLLSYILLRRINRVGRISATCTGNQQQRALVFAMPTLRTGLVPIGLTCRHPCQSKCGNSARTADMQSTYLYCVLPPRLTSRAHMRQSDGLSEQPLPRSC</sequence>
<gene>
    <name evidence="1" type="ORF">PDIGIT_LOCUS15581</name>
</gene>
<dbReference type="AlphaFoldDB" id="A0A9W4UVS4"/>
<protein>
    <submittedName>
        <fullName evidence="1">Uncharacterized protein</fullName>
    </submittedName>
</protein>
<keyword evidence="2" id="KW-1185">Reference proteome</keyword>
<comment type="caution">
    <text evidence="1">The sequence shown here is derived from an EMBL/GenBank/DDBJ whole genome shotgun (WGS) entry which is preliminary data.</text>
</comment>
<dbReference type="EMBL" id="CAOQHR010000013">
    <property type="protein sequence ID" value="CAI6342374.1"/>
    <property type="molecule type" value="Genomic_DNA"/>
</dbReference>